<evidence type="ECO:0000256" key="1">
    <source>
        <dbReference type="SAM" id="MobiDB-lite"/>
    </source>
</evidence>
<keyword evidence="3" id="KW-1185">Reference proteome</keyword>
<feature type="region of interest" description="Disordered" evidence="1">
    <location>
        <begin position="1"/>
        <end position="63"/>
    </location>
</feature>
<feature type="compositionally biased region" description="Basic and acidic residues" evidence="1">
    <location>
        <begin position="35"/>
        <end position="63"/>
    </location>
</feature>
<comment type="caution">
    <text evidence="2">The sequence shown here is derived from an EMBL/GenBank/DDBJ whole genome shotgun (WGS) entry which is preliminary data.</text>
</comment>
<accession>A0A6G1DSL6</accession>
<dbReference type="Proteomes" id="UP000479710">
    <property type="component" value="Unassembled WGS sequence"/>
</dbReference>
<sequence>MAKPGGGGRAEAHARSRKYDYGDNSNLLLGTGSRPRGDEHTGEPETLRGRIDPRSFGDRAVQE</sequence>
<dbReference type="AlphaFoldDB" id="A0A6G1DSL6"/>
<evidence type="ECO:0000313" key="3">
    <source>
        <dbReference type="Proteomes" id="UP000479710"/>
    </source>
</evidence>
<reference evidence="2 3" key="1">
    <citation type="submission" date="2019-11" db="EMBL/GenBank/DDBJ databases">
        <title>Whole genome sequence of Oryza granulata.</title>
        <authorList>
            <person name="Li W."/>
        </authorList>
    </citation>
    <scope>NUCLEOTIDE SEQUENCE [LARGE SCALE GENOMIC DNA]</scope>
    <source>
        <strain evidence="3">cv. Menghai</strain>
        <tissue evidence="2">Leaf</tissue>
    </source>
</reference>
<dbReference type="OrthoDB" id="1748240at2759"/>
<protein>
    <submittedName>
        <fullName evidence="2">Uncharacterized protein</fullName>
    </submittedName>
</protein>
<evidence type="ECO:0000313" key="2">
    <source>
        <dbReference type="EMBL" id="KAF0914663.1"/>
    </source>
</evidence>
<feature type="compositionally biased region" description="Basic and acidic residues" evidence="1">
    <location>
        <begin position="10"/>
        <end position="21"/>
    </location>
</feature>
<gene>
    <name evidence="2" type="ORF">E2562_031126</name>
</gene>
<dbReference type="EMBL" id="SPHZ02000006">
    <property type="protein sequence ID" value="KAF0914663.1"/>
    <property type="molecule type" value="Genomic_DNA"/>
</dbReference>
<name>A0A6G1DSL6_9ORYZ</name>
<organism evidence="2 3">
    <name type="scientific">Oryza meyeriana var. granulata</name>
    <dbReference type="NCBI Taxonomy" id="110450"/>
    <lineage>
        <taxon>Eukaryota</taxon>
        <taxon>Viridiplantae</taxon>
        <taxon>Streptophyta</taxon>
        <taxon>Embryophyta</taxon>
        <taxon>Tracheophyta</taxon>
        <taxon>Spermatophyta</taxon>
        <taxon>Magnoliopsida</taxon>
        <taxon>Liliopsida</taxon>
        <taxon>Poales</taxon>
        <taxon>Poaceae</taxon>
        <taxon>BOP clade</taxon>
        <taxon>Oryzoideae</taxon>
        <taxon>Oryzeae</taxon>
        <taxon>Oryzinae</taxon>
        <taxon>Oryza</taxon>
        <taxon>Oryza meyeriana</taxon>
    </lineage>
</organism>
<proteinExistence type="predicted"/>